<evidence type="ECO:0000256" key="1">
    <source>
        <dbReference type="SAM" id="MobiDB-lite"/>
    </source>
</evidence>
<proteinExistence type="predicted"/>
<keyword evidence="3" id="KW-1185">Reference proteome</keyword>
<dbReference type="Proteomes" id="UP001497457">
    <property type="component" value="Chromosome 36b"/>
</dbReference>
<protein>
    <submittedName>
        <fullName evidence="2">Uncharacterized protein</fullName>
    </submittedName>
</protein>
<gene>
    <name evidence="2" type="ORF">URODEC1_LOCUS92630</name>
</gene>
<evidence type="ECO:0000313" key="2">
    <source>
        <dbReference type="EMBL" id="CAL5052293.1"/>
    </source>
</evidence>
<dbReference type="EMBL" id="OZ075146">
    <property type="protein sequence ID" value="CAL5052293.1"/>
    <property type="molecule type" value="Genomic_DNA"/>
</dbReference>
<feature type="region of interest" description="Disordered" evidence="1">
    <location>
        <begin position="166"/>
        <end position="193"/>
    </location>
</feature>
<reference evidence="2" key="1">
    <citation type="submission" date="2024-10" db="EMBL/GenBank/DDBJ databases">
        <authorList>
            <person name="Ryan C."/>
        </authorList>
    </citation>
    <scope>NUCLEOTIDE SEQUENCE [LARGE SCALE GENOMIC DNA]</scope>
</reference>
<organism evidence="2 3">
    <name type="scientific">Urochloa decumbens</name>
    <dbReference type="NCBI Taxonomy" id="240449"/>
    <lineage>
        <taxon>Eukaryota</taxon>
        <taxon>Viridiplantae</taxon>
        <taxon>Streptophyta</taxon>
        <taxon>Embryophyta</taxon>
        <taxon>Tracheophyta</taxon>
        <taxon>Spermatophyta</taxon>
        <taxon>Magnoliopsida</taxon>
        <taxon>Liliopsida</taxon>
        <taxon>Poales</taxon>
        <taxon>Poaceae</taxon>
        <taxon>PACMAD clade</taxon>
        <taxon>Panicoideae</taxon>
        <taxon>Panicodae</taxon>
        <taxon>Paniceae</taxon>
        <taxon>Melinidinae</taxon>
        <taxon>Urochloa</taxon>
    </lineage>
</organism>
<feature type="region of interest" description="Disordered" evidence="1">
    <location>
        <begin position="1"/>
        <end position="23"/>
    </location>
</feature>
<dbReference type="AlphaFoldDB" id="A0ABC9E830"/>
<sequence>MTSARGRGGRGRRGRGGEALLPTTWPGSFGPTVYDAPLDILPVQGRAYYAPPNSLRPYDDRRDEWPVCHHGESCLVQLYDGYGEASSASSDARMGNCRFAKWVDPPVLEVMQEYIHHLKNRIFDLESRVQTLEDQEKANPWVISIAGDPLCPDPWCKCSYHLNKDRPPSPPSSGGAGFYEAGGPSQYSQSQHY</sequence>
<name>A0ABC9E830_9POAL</name>
<accession>A0ABC9E830</accession>
<evidence type="ECO:0000313" key="3">
    <source>
        <dbReference type="Proteomes" id="UP001497457"/>
    </source>
</evidence>